<dbReference type="InterPro" id="IPR047416">
    <property type="entry name" value="XPF_nuclease_Mus81"/>
</dbReference>
<feature type="compositionally biased region" description="Polar residues" evidence="15">
    <location>
        <begin position="330"/>
        <end position="345"/>
    </location>
</feature>
<dbReference type="PANTHER" id="PTHR13451">
    <property type="entry name" value="CLASS II CROSSOVER JUNCTION ENDONUCLEASE MUS81"/>
    <property type="match status" value="1"/>
</dbReference>
<keyword evidence="6 14" id="KW-0255">Endonuclease</keyword>
<feature type="compositionally biased region" description="Polar residues" evidence="15">
    <location>
        <begin position="289"/>
        <end position="305"/>
    </location>
</feature>
<keyword evidence="9 14" id="KW-0460">Magnesium</keyword>
<keyword evidence="12 14" id="KW-0539">Nucleus</keyword>
<evidence type="ECO:0000256" key="13">
    <source>
        <dbReference type="ARBA" id="ARBA00023254"/>
    </source>
</evidence>
<dbReference type="EC" id="3.1.22.-" evidence="14"/>
<dbReference type="Pfam" id="PF02732">
    <property type="entry name" value="ERCC4"/>
    <property type="match status" value="1"/>
</dbReference>
<dbReference type="InterPro" id="IPR027421">
    <property type="entry name" value="DNA_pol_lamdba_lyase_dom_sf"/>
</dbReference>
<keyword evidence="13" id="KW-0469">Meiosis</keyword>
<comment type="subcellular location">
    <subcellularLocation>
        <location evidence="2 14">Nucleus</location>
    </subcellularLocation>
</comment>
<reference evidence="17 18" key="1">
    <citation type="submission" date="2024-01" db="EMBL/GenBank/DDBJ databases">
        <title>A draft genome for the cacao thread blight pathogen Marasmiellus scandens.</title>
        <authorList>
            <person name="Baruah I.K."/>
            <person name="Leung J."/>
            <person name="Bukari Y."/>
            <person name="Amoako-Attah I."/>
            <person name="Meinhardt L.W."/>
            <person name="Bailey B.A."/>
            <person name="Cohen S.P."/>
        </authorList>
    </citation>
    <scope>NUCLEOTIDE SEQUENCE [LARGE SCALE GENOMIC DNA]</scope>
    <source>
        <strain evidence="17 18">GH-19</strain>
    </source>
</reference>
<dbReference type="InterPro" id="IPR011335">
    <property type="entry name" value="Restrct_endonuc-II-like"/>
</dbReference>
<name>A0ABR1JIJ0_9AGAR</name>
<dbReference type="Gene3D" id="1.10.150.670">
    <property type="entry name" value="Crossover junction endonuclease EME1, DNA-binding domain"/>
    <property type="match status" value="1"/>
</dbReference>
<dbReference type="GO" id="GO:0004519">
    <property type="term" value="F:endonuclease activity"/>
    <property type="evidence" value="ECO:0007669"/>
    <property type="project" value="UniProtKB-KW"/>
</dbReference>
<feature type="region of interest" description="Disordered" evidence="15">
    <location>
        <begin position="264"/>
        <end position="360"/>
    </location>
</feature>
<evidence type="ECO:0000256" key="1">
    <source>
        <dbReference type="ARBA" id="ARBA00001946"/>
    </source>
</evidence>
<dbReference type="Proteomes" id="UP001498398">
    <property type="component" value="Unassembled WGS sequence"/>
</dbReference>
<accession>A0ABR1JIJ0</accession>
<dbReference type="Gene3D" id="3.40.50.10130">
    <property type="match status" value="1"/>
</dbReference>
<evidence type="ECO:0000256" key="2">
    <source>
        <dbReference type="ARBA" id="ARBA00004123"/>
    </source>
</evidence>
<feature type="compositionally biased region" description="Polar residues" evidence="15">
    <location>
        <begin position="85"/>
        <end position="106"/>
    </location>
</feature>
<keyword evidence="18" id="KW-1185">Reference proteome</keyword>
<evidence type="ECO:0000313" key="17">
    <source>
        <dbReference type="EMBL" id="KAK7461009.1"/>
    </source>
</evidence>
<evidence type="ECO:0000256" key="11">
    <source>
        <dbReference type="ARBA" id="ARBA00023204"/>
    </source>
</evidence>
<dbReference type="InterPro" id="IPR006166">
    <property type="entry name" value="ERCC4_domain"/>
</dbReference>
<keyword evidence="5 14" id="KW-0479">Metal-binding</keyword>
<keyword evidence="8 14" id="KW-0378">Hydrolase</keyword>
<keyword evidence="4 14" id="KW-0540">Nuclease</keyword>
<evidence type="ECO:0000256" key="14">
    <source>
        <dbReference type="RuleBase" id="RU369042"/>
    </source>
</evidence>
<gene>
    <name evidence="17" type="primary">MUS81</name>
    <name evidence="17" type="ORF">VKT23_008936</name>
</gene>
<protein>
    <recommendedName>
        <fullName evidence="14">Crossover junction endonuclease MUS81</fullName>
        <ecNumber evidence="14">3.1.22.-</ecNumber>
    </recommendedName>
</protein>
<dbReference type="InterPro" id="IPR042530">
    <property type="entry name" value="EME1/EME2_C"/>
</dbReference>
<evidence type="ECO:0000259" key="16">
    <source>
        <dbReference type="SMART" id="SM00891"/>
    </source>
</evidence>
<evidence type="ECO:0000256" key="6">
    <source>
        <dbReference type="ARBA" id="ARBA00022759"/>
    </source>
</evidence>
<dbReference type="Gene3D" id="1.10.150.110">
    <property type="entry name" value="DNA polymerase beta, N-terminal domain-like"/>
    <property type="match status" value="1"/>
</dbReference>
<evidence type="ECO:0000313" key="18">
    <source>
        <dbReference type="Proteomes" id="UP001498398"/>
    </source>
</evidence>
<organism evidence="17 18">
    <name type="scientific">Marasmiellus scandens</name>
    <dbReference type="NCBI Taxonomy" id="2682957"/>
    <lineage>
        <taxon>Eukaryota</taxon>
        <taxon>Fungi</taxon>
        <taxon>Dikarya</taxon>
        <taxon>Basidiomycota</taxon>
        <taxon>Agaricomycotina</taxon>
        <taxon>Agaricomycetes</taxon>
        <taxon>Agaricomycetidae</taxon>
        <taxon>Agaricales</taxon>
        <taxon>Marasmiineae</taxon>
        <taxon>Omphalotaceae</taxon>
        <taxon>Marasmiellus</taxon>
    </lineage>
</organism>
<evidence type="ECO:0000256" key="15">
    <source>
        <dbReference type="SAM" id="MobiDB-lite"/>
    </source>
</evidence>
<evidence type="ECO:0000256" key="5">
    <source>
        <dbReference type="ARBA" id="ARBA00022723"/>
    </source>
</evidence>
<evidence type="ECO:0000256" key="3">
    <source>
        <dbReference type="ARBA" id="ARBA00010015"/>
    </source>
</evidence>
<evidence type="ECO:0000256" key="9">
    <source>
        <dbReference type="ARBA" id="ARBA00022842"/>
    </source>
</evidence>
<keyword evidence="11 14" id="KW-0234">DNA repair</keyword>
<evidence type="ECO:0000256" key="10">
    <source>
        <dbReference type="ARBA" id="ARBA00023172"/>
    </source>
</evidence>
<comment type="function">
    <text evidence="14">Interacts with EME1 to form a DNA structure-specific endonuclease with substrate preference for branched DNA structures with a 5'-end at the branch nick. Typical substrates include 3'-flap structures, D-loops, replication forks and nicked Holliday junctions. May be required in mitosis for the processing of stalled or collapsed replication fork intermediates. May be required in meiosis for the repair of meiosis-specific double strand breaks subsequent to single-end invasion (SEI).</text>
</comment>
<evidence type="ECO:0000256" key="12">
    <source>
        <dbReference type="ARBA" id="ARBA00023242"/>
    </source>
</evidence>
<dbReference type="PANTHER" id="PTHR13451:SF0">
    <property type="entry name" value="CROSSOVER JUNCTION ENDONUCLEASE MUS81"/>
    <property type="match status" value="1"/>
</dbReference>
<comment type="caution">
    <text evidence="17">The sequence shown here is derived from an EMBL/GenBank/DDBJ whole genome shotgun (WGS) entry which is preliminary data.</text>
</comment>
<feature type="compositionally biased region" description="Low complexity" evidence="15">
    <location>
        <begin position="276"/>
        <end position="288"/>
    </location>
</feature>
<keyword evidence="7 14" id="KW-0227">DNA damage</keyword>
<proteinExistence type="inferred from homology"/>
<comment type="cofactor">
    <cofactor evidence="1 14">
        <name>Mg(2+)</name>
        <dbReference type="ChEBI" id="CHEBI:18420"/>
    </cofactor>
</comment>
<evidence type="ECO:0000256" key="8">
    <source>
        <dbReference type="ARBA" id="ARBA00022801"/>
    </source>
</evidence>
<sequence>MKVVYFAGQRRGIVDKRPPIDSNQHLTFNKAAKSLMAYPEYLATPAEARKVKFVGPAVEAHLAKCEKKSGLSGGSGTSAAGPSRNAATSSNAPRRTKSTTSINSFSEPEEFRANASYASSAQRQVTMNRASSGSQAPAFAYAESMGAPTTRTDEVFQFCYLGHDPHGNEVQVNNHNQAFVNVELNCALLIEFPKTSRHPDTAHVEDIDTRPNRDCFVGYVPWAFADKYPESTWAAKWKATPALKRSTTDLSAIIAAENVAYDKRQRGGLDPSRQISSSRTWNPSSSSSQTRKVSGPSSSQASTSRNPPPALLARAHTMPMPPPSAPRASNTQSGLMARSVSTPGPSQNPPRDARRAGPRLSSAIPLLEVDIDIDIEDPYATTQRFEIPATFRGRVIPANHYDIVLILDNREKHHREDPEGIARELMAKGVRVERRALELGDVCWIAKRKPMFCDGTPYDEITLDIILERKRLDDLVQSITDGRFHEQKFRLHNSAITKVFYVVEEYKNGRLQDKNSFDLAIDTALSSTQVIDGFMVKETRSLDDTINYYWTMHRQILRRHSGKSLDVFPSEYVKRYNFLKFQKKLRHREPAKSYLVTFDQFQFLNSKSGFITVQETWARMLLCINGVSAEKAGELVKKYPTPRSMYSAFLEAEEEERMHKGVRKGPQARLMLENVGGNTGRRVGPALSGKIYDVLMGSRTVNNDDDDN</sequence>
<dbReference type="SUPFAM" id="SSF52980">
    <property type="entry name" value="Restriction endonuclease-like"/>
    <property type="match status" value="1"/>
</dbReference>
<comment type="subunit">
    <text evidence="14">Interacts with EME1.</text>
</comment>
<comment type="similarity">
    <text evidence="3 14">Belongs to the XPF family.</text>
</comment>
<evidence type="ECO:0000256" key="4">
    <source>
        <dbReference type="ARBA" id="ARBA00022722"/>
    </source>
</evidence>
<dbReference type="InterPro" id="IPR033309">
    <property type="entry name" value="Mus81"/>
</dbReference>
<keyword evidence="10 14" id="KW-0233">DNA recombination</keyword>
<dbReference type="CDD" id="cd20074">
    <property type="entry name" value="XPF_nuclease_Mus81"/>
    <property type="match status" value="1"/>
</dbReference>
<dbReference type="SMART" id="SM00891">
    <property type="entry name" value="ERCC4"/>
    <property type="match status" value="1"/>
</dbReference>
<dbReference type="EMBL" id="JBANRG010000014">
    <property type="protein sequence ID" value="KAK7461009.1"/>
    <property type="molecule type" value="Genomic_DNA"/>
</dbReference>
<evidence type="ECO:0000256" key="7">
    <source>
        <dbReference type="ARBA" id="ARBA00022763"/>
    </source>
</evidence>
<feature type="domain" description="ERCC4" evidence="16">
    <location>
        <begin position="404"/>
        <end position="507"/>
    </location>
</feature>
<feature type="region of interest" description="Disordered" evidence="15">
    <location>
        <begin position="68"/>
        <end position="107"/>
    </location>
</feature>